<dbReference type="PATRIC" id="fig|1339316.3.peg.594"/>
<protein>
    <submittedName>
        <fullName evidence="1">Uncharacterized protein</fullName>
    </submittedName>
</protein>
<accession>A0A015XJA9</accession>
<gene>
    <name evidence="1" type="ORF">M125_0603</name>
</gene>
<dbReference type="AlphaFoldDB" id="A0A015XJA9"/>
<proteinExistence type="predicted"/>
<reference evidence="1 2" key="1">
    <citation type="submission" date="2014-02" db="EMBL/GenBank/DDBJ databases">
        <authorList>
            <person name="Sears C."/>
            <person name="Carroll K."/>
            <person name="Sack B.R."/>
            <person name="Qadri F."/>
            <person name="Myers L.L."/>
            <person name="Chung G.-T."/>
            <person name="Escheverria P."/>
            <person name="Fraser C.M."/>
            <person name="Sadzewicz L."/>
            <person name="Shefchek K.A."/>
            <person name="Tallon L."/>
            <person name="Das S.P."/>
            <person name="Daugherty S."/>
            <person name="Mongodin E.F."/>
        </authorList>
    </citation>
    <scope>NUCLEOTIDE SEQUENCE [LARGE SCALE GENOMIC DNA]</scope>
    <source>
        <strain evidence="2">3998T(B)3</strain>
    </source>
</reference>
<comment type="caution">
    <text evidence="1">The sequence shown here is derived from an EMBL/GenBank/DDBJ whole genome shotgun (WGS) entry which is preliminary data.</text>
</comment>
<sequence>MYAILLASVAEEESIRLNRADKRVSLTAFCGVAMQWMVHNRQRIVNAECVFIMNKGSEKR</sequence>
<evidence type="ECO:0000313" key="1">
    <source>
        <dbReference type="EMBL" id="EXY92665.1"/>
    </source>
</evidence>
<dbReference type="EMBL" id="JGDB01000014">
    <property type="protein sequence ID" value="EXY92665.1"/>
    <property type="molecule type" value="Genomic_DNA"/>
</dbReference>
<dbReference type="Proteomes" id="UP000020773">
    <property type="component" value="Unassembled WGS sequence"/>
</dbReference>
<name>A0A015XJA9_BACFG</name>
<evidence type="ECO:0000313" key="2">
    <source>
        <dbReference type="Proteomes" id="UP000020773"/>
    </source>
</evidence>
<organism evidence="1 2">
    <name type="scientific">Bacteroides fragilis str. 3998T(B)3</name>
    <dbReference type="NCBI Taxonomy" id="1339316"/>
    <lineage>
        <taxon>Bacteria</taxon>
        <taxon>Pseudomonadati</taxon>
        <taxon>Bacteroidota</taxon>
        <taxon>Bacteroidia</taxon>
        <taxon>Bacteroidales</taxon>
        <taxon>Bacteroidaceae</taxon>
        <taxon>Bacteroides</taxon>
    </lineage>
</organism>